<reference evidence="2 4" key="1">
    <citation type="submission" date="2017-11" db="EMBL/GenBank/DDBJ databases">
        <title>De novo assembly and phasing of dikaryotic genomes from two isolates of Puccinia coronata f. sp. avenae, the causal agent of oat crown rust.</title>
        <authorList>
            <person name="Miller M.E."/>
            <person name="Zhang Y."/>
            <person name="Omidvar V."/>
            <person name="Sperschneider J."/>
            <person name="Schwessinger B."/>
            <person name="Raley C."/>
            <person name="Palmer J.M."/>
            <person name="Garnica D."/>
            <person name="Upadhyaya N."/>
            <person name="Rathjen J."/>
            <person name="Taylor J.M."/>
            <person name="Park R.F."/>
            <person name="Dodds P.N."/>
            <person name="Hirsch C.D."/>
            <person name="Kianian S.F."/>
            <person name="Figueroa M."/>
        </authorList>
    </citation>
    <scope>NUCLEOTIDE SEQUENCE [LARGE SCALE GENOMIC DNA]</scope>
    <source>
        <strain evidence="2">12SD80</strain>
    </source>
</reference>
<dbReference type="EMBL" id="PGCI01000046">
    <property type="protein sequence ID" value="PLW45653.1"/>
    <property type="molecule type" value="Genomic_DNA"/>
</dbReference>
<evidence type="ECO:0000313" key="4">
    <source>
        <dbReference type="Proteomes" id="UP000235392"/>
    </source>
</evidence>
<gene>
    <name evidence="3" type="ORF">PCASD_07088</name>
    <name evidence="2" type="ORF">PCASD_18774</name>
</gene>
<keyword evidence="1" id="KW-0472">Membrane</keyword>
<name>A0A2N5SNC1_9BASI</name>
<evidence type="ECO:0000313" key="2">
    <source>
        <dbReference type="EMBL" id="PLW14729.1"/>
    </source>
</evidence>
<keyword evidence="1" id="KW-0812">Transmembrane</keyword>
<keyword evidence="1" id="KW-1133">Transmembrane helix</keyword>
<sequence length="95" mass="10309">MLQPLNGIRGFLLWGLHLAGLAMAIGITIRGTRLTDGLKCLLDFSNLEHTLILLFATFSAASLSLVAITILQFKHTNTLMAQDPLHLCHESGPSI</sequence>
<feature type="transmembrane region" description="Helical" evidence="1">
    <location>
        <begin position="12"/>
        <end position="31"/>
    </location>
</feature>
<organism evidence="2 4">
    <name type="scientific">Puccinia coronata f. sp. avenae</name>
    <dbReference type="NCBI Taxonomy" id="200324"/>
    <lineage>
        <taxon>Eukaryota</taxon>
        <taxon>Fungi</taxon>
        <taxon>Dikarya</taxon>
        <taxon>Basidiomycota</taxon>
        <taxon>Pucciniomycotina</taxon>
        <taxon>Pucciniomycetes</taxon>
        <taxon>Pucciniales</taxon>
        <taxon>Pucciniaceae</taxon>
        <taxon>Puccinia</taxon>
    </lineage>
</organism>
<proteinExistence type="predicted"/>
<dbReference type="AlphaFoldDB" id="A0A2N5SNC1"/>
<evidence type="ECO:0000256" key="1">
    <source>
        <dbReference type="SAM" id="Phobius"/>
    </source>
</evidence>
<feature type="transmembrane region" description="Helical" evidence="1">
    <location>
        <begin position="51"/>
        <end position="71"/>
    </location>
</feature>
<accession>A0A2N5SNC1</accession>
<dbReference type="Proteomes" id="UP000235392">
    <property type="component" value="Unassembled WGS sequence"/>
</dbReference>
<protein>
    <submittedName>
        <fullName evidence="2">Uncharacterized protein</fullName>
    </submittedName>
</protein>
<comment type="caution">
    <text evidence="2">The sequence shown here is derived from an EMBL/GenBank/DDBJ whole genome shotgun (WGS) entry which is preliminary data.</text>
</comment>
<evidence type="ECO:0000313" key="3">
    <source>
        <dbReference type="EMBL" id="PLW45653.1"/>
    </source>
</evidence>
<dbReference type="EMBL" id="PGCI01000815">
    <property type="protein sequence ID" value="PLW14729.1"/>
    <property type="molecule type" value="Genomic_DNA"/>
</dbReference>